<dbReference type="InterPro" id="IPR052032">
    <property type="entry name" value="ATP-dep_AA_Ligase"/>
</dbReference>
<name>A0A4P7VEY2_9BACT</name>
<evidence type="ECO:0000256" key="3">
    <source>
        <dbReference type="ARBA" id="ARBA00022840"/>
    </source>
</evidence>
<organism evidence="6 7">
    <name type="scientific">Muribaculum gordoncarteri</name>
    <dbReference type="NCBI Taxonomy" id="2530390"/>
    <lineage>
        <taxon>Bacteria</taxon>
        <taxon>Pseudomonadati</taxon>
        <taxon>Bacteroidota</taxon>
        <taxon>Bacteroidia</taxon>
        <taxon>Bacteroidales</taxon>
        <taxon>Muribaculaceae</taxon>
        <taxon>Muribaculum</taxon>
    </lineage>
</organism>
<gene>
    <name evidence="6" type="ORF">E7746_04425</name>
</gene>
<dbReference type="Proteomes" id="UP000297031">
    <property type="component" value="Chromosome"/>
</dbReference>
<dbReference type="EMBL" id="CP039393">
    <property type="protein sequence ID" value="QCD35182.1"/>
    <property type="molecule type" value="Genomic_DNA"/>
</dbReference>
<accession>A0A4P7VEY2</accession>
<dbReference type="Gene3D" id="3.30.1490.20">
    <property type="entry name" value="ATP-grasp fold, A domain"/>
    <property type="match status" value="1"/>
</dbReference>
<keyword evidence="1" id="KW-0436">Ligase</keyword>
<proteinExistence type="predicted"/>
<sequence>MSQSGQKKIMLLGGLRYLLPVIKAAHKNGYYVITVDYIPDNIAHKYSDEYYNISILDKEAVLSLTKELDIDGIMSFAVDPGVVTAAYVAEKMGLPFQGSYEAVSILQDKAKFRKFLTEHNFNVPTAKGYDNKADALADTAIFNWPVIVKPVDSAGSKGVSKVDTPERLIDAIDYALSESHNGHFIIEDFLEKEGNSSDTDCFSINGELAFCSFSNQFFDPNAENPYTPAAYSWPSTMPANIQEELRSELQRLVTLLKLGTGIYNVETRLCKNGKPYIMEFTPRGGGNRLAEMLDIAANAHLIENAVKAAVGDSIIPMSMPEYDGHIAEIILHADNDGIFDRLEIADDKRPLVIETDLWVKNGDKVNGFTGANNAIGTLVLRFPTREALERAMISINDWCKIIIK</sequence>
<dbReference type="Pfam" id="PF13535">
    <property type="entry name" value="ATP-grasp_4"/>
    <property type="match status" value="1"/>
</dbReference>
<evidence type="ECO:0000256" key="4">
    <source>
        <dbReference type="PROSITE-ProRule" id="PRU00409"/>
    </source>
</evidence>
<dbReference type="RefSeq" id="WP_123395863.1">
    <property type="nucleotide sequence ID" value="NZ_CBFGDD010000004.1"/>
</dbReference>
<dbReference type="GO" id="GO:0046872">
    <property type="term" value="F:metal ion binding"/>
    <property type="evidence" value="ECO:0007669"/>
    <property type="project" value="InterPro"/>
</dbReference>
<dbReference type="SUPFAM" id="SSF56059">
    <property type="entry name" value="Glutathione synthetase ATP-binding domain-like"/>
    <property type="match status" value="1"/>
</dbReference>
<dbReference type="PANTHER" id="PTHR43585">
    <property type="entry name" value="FUMIPYRROLE BIOSYNTHESIS PROTEIN C"/>
    <property type="match status" value="1"/>
</dbReference>
<protein>
    <submittedName>
        <fullName evidence="6">ATP-grasp domain-containing protein</fullName>
    </submittedName>
</protein>
<dbReference type="PROSITE" id="PS50975">
    <property type="entry name" value="ATP_GRASP"/>
    <property type="match status" value="1"/>
</dbReference>
<dbReference type="OrthoDB" id="9803907at2"/>
<dbReference type="PANTHER" id="PTHR43585:SF2">
    <property type="entry name" value="ATP-GRASP ENZYME FSQD"/>
    <property type="match status" value="1"/>
</dbReference>
<dbReference type="GO" id="GO:0016874">
    <property type="term" value="F:ligase activity"/>
    <property type="evidence" value="ECO:0007669"/>
    <property type="project" value="UniProtKB-KW"/>
</dbReference>
<keyword evidence="7" id="KW-1185">Reference proteome</keyword>
<dbReference type="InterPro" id="IPR011761">
    <property type="entry name" value="ATP-grasp"/>
</dbReference>
<evidence type="ECO:0000256" key="2">
    <source>
        <dbReference type="ARBA" id="ARBA00022741"/>
    </source>
</evidence>
<feature type="domain" description="ATP-grasp" evidence="5">
    <location>
        <begin position="113"/>
        <end position="310"/>
    </location>
</feature>
<evidence type="ECO:0000313" key="6">
    <source>
        <dbReference type="EMBL" id="QCD35182.1"/>
    </source>
</evidence>
<dbReference type="InterPro" id="IPR013815">
    <property type="entry name" value="ATP_grasp_subdomain_1"/>
</dbReference>
<evidence type="ECO:0000259" key="5">
    <source>
        <dbReference type="PROSITE" id="PS50975"/>
    </source>
</evidence>
<dbReference type="GO" id="GO:0005524">
    <property type="term" value="F:ATP binding"/>
    <property type="evidence" value="ECO:0007669"/>
    <property type="project" value="UniProtKB-UniRule"/>
</dbReference>
<evidence type="ECO:0000313" key="7">
    <source>
        <dbReference type="Proteomes" id="UP000297031"/>
    </source>
</evidence>
<dbReference type="KEGG" id="mgod:E7746_04425"/>
<dbReference type="Gene3D" id="3.30.470.20">
    <property type="entry name" value="ATP-grasp fold, B domain"/>
    <property type="match status" value="1"/>
</dbReference>
<keyword evidence="2 4" id="KW-0547">Nucleotide-binding</keyword>
<reference evidence="6 7" key="1">
    <citation type="submission" date="2019-02" db="EMBL/GenBank/DDBJ databases">
        <title>Isolation and identification of novel species under the genus Muribaculum.</title>
        <authorList>
            <person name="Miyake S."/>
            <person name="Ding Y."/>
            <person name="Low A."/>
            <person name="Soh M."/>
            <person name="Seedorf H."/>
        </authorList>
    </citation>
    <scope>NUCLEOTIDE SEQUENCE [LARGE SCALE GENOMIC DNA]</scope>
    <source>
        <strain evidence="6 7">TLL-A4</strain>
    </source>
</reference>
<dbReference type="Gene3D" id="3.40.50.20">
    <property type="match status" value="1"/>
</dbReference>
<keyword evidence="3 4" id="KW-0067">ATP-binding</keyword>
<evidence type="ECO:0000256" key="1">
    <source>
        <dbReference type="ARBA" id="ARBA00022598"/>
    </source>
</evidence>
<dbReference type="AlphaFoldDB" id="A0A4P7VEY2"/>